<sequence>MRPDLTGTRFLGPADQPPAPGVSIIVLTYRSARYIEACVASLRKAIGEVPAELIIVDNDSGDETPEVARTVAPDARVVETGNNGGFAYGIHEGVDRARFPWLVFVNPDAQPAPGSIAALLDCGLADERRGIVGGRCVAADGSTDPRSWWGRPSLWSTFCFASMLSTLFPGSRAFDPESPRPWSERATEARTAPIVTGGFMLVSRKLWEETGGFDRGFFMYGEDADLCLRAAALGYRPTVTGQAAFVHEGGGSSTSIGKLKLLFTGKATLVRRHLRPGARRPAVALLASGVLLRATLGRVLSVRAQRQGRPTTSGDDWRRLWEARRDWTGGWPRG</sequence>
<gene>
    <name evidence="3" type="ORF">J4573_48295</name>
</gene>
<evidence type="ECO:0000313" key="3">
    <source>
        <dbReference type="EMBL" id="MBO2454961.1"/>
    </source>
</evidence>
<evidence type="ECO:0000313" key="4">
    <source>
        <dbReference type="Proteomes" id="UP000669179"/>
    </source>
</evidence>
<dbReference type="PANTHER" id="PTHR43179">
    <property type="entry name" value="RHAMNOSYLTRANSFERASE WBBL"/>
    <property type="match status" value="1"/>
</dbReference>
<dbReference type="Proteomes" id="UP000669179">
    <property type="component" value="Unassembled WGS sequence"/>
</dbReference>
<evidence type="ECO:0000259" key="1">
    <source>
        <dbReference type="Pfam" id="PF00535"/>
    </source>
</evidence>
<name>A0A939PLF5_9ACTN</name>
<organism evidence="3 4">
    <name type="scientific">Actinomadura barringtoniae</name>
    <dbReference type="NCBI Taxonomy" id="1427535"/>
    <lineage>
        <taxon>Bacteria</taxon>
        <taxon>Bacillati</taxon>
        <taxon>Actinomycetota</taxon>
        <taxon>Actinomycetes</taxon>
        <taxon>Streptosporangiales</taxon>
        <taxon>Thermomonosporaceae</taxon>
        <taxon>Actinomadura</taxon>
    </lineage>
</organism>
<reference evidence="3" key="1">
    <citation type="submission" date="2021-03" db="EMBL/GenBank/DDBJ databases">
        <authorList>
            <person name="Kanchanasin P."/>
            <person name="Saeng-In P."/>
            <person name="Phongsopitanun W."/>
            <person name="Yuki M."/>
            <person name="Kudo T."/>
            <person name="Ohkuma M."/>
            <person name="Tanasupawat S."/>
        </authorList>
    </citation>
    <scope>NUCLEOTIDE SEQUENCE</scope>
    <source>
        <strain evidence="3">GKU 128</strain>
    </source>
</reference>
<comment type="caution">
    <text evidence="3">The sequence shown here is derived from an EMBL/GenBank/DDBJ whole genome shotgun (WGS) entry which is preliminary data.</text>
</comment>
<dbReference type="InterPro" id="IPR029044">
    <property type="entry name" value="Nucleotide-diphossugar_trans"/>
</dbReference>
<dbReference type="SUPFAM" id="SSF53448">
    <property type="entry name" value="Nucleotide-diphospho-sugar transferases"/>
    <property type="match status" value="1"/>
</dbReference>
<protein>
    <submittedName>
        <fullName evidence="3">Glycosyltransferase family 2 protein</fullName>
    </submittedName>
</protein>
<dbReference type="CDD" id="cd04186">
    <property type="entry name" value="GT_2_like_c"/>
    <property type="match status" value="1"/>
</dbReference>
<proteinExistence type="predicted"/>
<dbReference type="InterPro" id="IPR001173">
    <property type="entry name" value="Glyco_trans_2-like"/>
</dbReference>
<feature type="domain" description="Glycosyltransferase 2-like" evidence="1">
    <location>
        <begin position="23"/>
        <end position="152"/>
    </location>
</feature>
<evidence type="ECO:0000259" key="2">
    <source>
        <dbReference type="Pfam" id="PF13632"/>
    </source>
</evidence>
<dbReference type="RefSeq" id="WP_208263185.1">
    <property type="nucleotide sequence ID" value="NZ_JAGEOJ010000030.1"/>
</dbReference>
<keyword evidence="4" id="KW-1185">Reference proteome</keyword>
<feature type="domain" description="Glycosyltransferase 2-like" evidence="2">
    <location>
        <begin position="190"/>
        <end position="249"/>
    </location>
</feature>
<accession>A0A939PLF5</accession>
<dbReference type="AlphaFoldDB" id="A0A939PLF5"/>
<dbReference type="Pfam" id="PF13632">
    <property type="entry name" value="Glyco_trans_2_3"/>
    <property type="match status" value="1"/>
</dbReference>
<dbReference type="Gene3D" id="3.90.550.10">
    <property type="entry name" value="Spore Coat Polysaccharide Biosynthesis Protein SpsA, Chain A"/>
    <property type="match status" value="1"/>
</dbReference>
<dbReference type="EMBL" id="JAGEOJ010000030">
    <property type="protein sequence ID" value="MBO2454961.1"/>
    <property type="molecule type" value="Genomic_DNA"/>
</dbReference>
<dbReference type="Pfam" id="PF00535">
    <property type="entry name" value="Glycos_transf_2"/>
    <property type="match status" value="1"/>
</dbReference>
<dbReference type="PANTHER" id="PTHR43179:SF7">
    <property type="entry name" value="RHAMNOSYLTRANSFERASE WBBL"/>
    <property type="match status" value="1"/>
</dbReference>